<feature type="compositionally biased region" description="Low complexity" evidence="1">
    <location>
        <begin position="329"/>
        <end position="344"/>
    </location>
</feature>
<feature type="non-terminal residue" evidence="2">
    <location>
        <position position="344"/>
    </location>
</feature>
<evidence type="ECO:0000256" key="1">
    <source>
        <dbReference type="SAM" id="MobiDB-lite"/>
    </source>
</evidence>
<protein>
    <submittedName>
        <fullName evidence="2">Uncharacterized protein</fullName>
    </submittedName>
</protein>
<evidence type="ECO:0000313" key="2">
    <source>
        <dbReference type="EMBL" id="KAJ3165159.1"/>
    </source>
</evidence>
<reference evidence="2" key="1">
    <citation type="submission" date="2020-05" db="EMBL/GenBank/DDBJ databases">
        <title>Phylogenomic resolution of chytrid fungi.</title>
        <authorList>
            <person name="Stajich J.E."/>
            <person name="Amses K."/>
            <person name="Simmons R."/>
            <person name="Seto K."/>
            <person name="Myers J."/>
            <person name="Bonds A."/>
            <person name="Quandt C.A."/>
            <person name="Barry K."/>
            <person name="Liu P."/>
            <person name="Grigoriev I."/>
            <person name="Longcore J.E."/>
            <person name="James T.Y."/>
        </authorList>
    </citation>
    <scope>NUCLEOTIDE SEQUENCE</scope>
    <source>
        <strain evidence="2">JEL0379</strain>
    </source>
</reference>
<gene>
    <name evidence="2" type="ORF">HDU87_003288</name>
</gene>
<feature type="region of interest" description="Disordered" evidence="1">
    <location>
        <begin position="306"/>
        <end position="344"/>
    </location>
</feature>
<dbReference type="EMBL" id="JADGJQ010000237">
    <property type="protein sequence ID" value="KAJ3165159.1"/>
    <property type="molecule type" value="Genomic_DNA"/>
</dbReference>
<proteinExistence type="predicted"/>
<keyword evidence="3" id="KW-1185">Reference proteome</keyword>
<dbReference type="Proteomes" id="UP001212152">
    <property type="component" value="Unassembled WGS sequence"/>
</dbReference>
<name>A0AAD5TCY6_9FUNG</name>
<accession>A0AAD5TCY6</accession>
<evidence type="ECO:0000313" key="3">
    <source>
        <dbReference type="Proteomes" id="UP001212152"/>
    </source>
</evidence>
<organism evidence="2 3">
    <name type="scientific">Geranomyces variabilis</name>
    <dbReference type="NCBI Taxonomy" id="109894"/>
    <lineage>
        <taxon>Eukaryota</taxon>
        <taxon>Fungi</taxon>
        <taxon>Fungi incertae sedis</taxon>
        <taxon>Chytridiomycota</taxon>
        <taxon>Chytridiomycota incertae sedis</taxon>
        <taxon>Chytridiomycetes</taxon>
        <taxon>Spizellomycetales</taxon>
        <taxon>Powellomycetaceae</taxon>
        <taxon>Geranomyces</taxon>
    </lineage>
</organism>
<sequence>MPSPKFATAPSWPSFDASSPNSLDVASEIHQHVNGRVAVRSNDHIQALQEHDADFARREQFLREAFDVYATTFCELVRDHALLTVAPGQGMMQVYLDNIEVLRTMPDSLATPRLSASRAPQTWALPGRSDGLTDPIDLLPLPSPREIPHEAIERDRQTLPDRVADLLRNHSQRGTPTLANFRWGIVVPVGWVHVQSVEGMESDALPGGTWIYKYRRKLGLKGEEVSGHCAAIGDHTNGFTTPIGAHVFCFEASKFWLEKEGRLRRFHFIIPLCPGHHRSNDVMKIKPGFPMLMVNSLKGLKEESDWTRSNGATVDLGTPSRPPLERHTSGSSTGSQGSQSPYEL</sequence>
<dbReference type="AlphaFoldDB" id="A0AAD5TCY6"/>
<comment type="caution">
    <text evidence="2">The sequence shown here is derived from an EMBL/GenBank/DDBJ whole genome shotgun (WGS) entry which is preliminary data.</text>
</comment>